<dbReference type="Proteomes" id="UP000010798">
    <property type="component" value="Chromosome"/>
</dbReference>
<keyword evidence="1" id="KW-0472">Membrane</keyword>
<dbReference type="AlphaFoldDB" id="L0DPC9"/>
<dbReference type="Pfam" id="PF07963">
    <property type="entry name" value="N_methyl"/>
    <property type="match status" value="1"/>
</dbReference>
<dbReference type="EMBL" id="CP003364">
    <property type="protein sequence ID" value="AGA30531.1"/>
    <property type="molecule type" value="Genomic_DNA"/>
</dbReference>
<dbReference type="eggNOG" id="COG4966">
    <property type="taxonomic scope" value="Bacteria"/>
</dbReference>
<gene>
    <name evidence="2" type="ordered locus">Sinac_6453</name>
</gene>
<proteinExistence type="predicted"/>
<dbReference type="STRING" id="886293.Sinac_6453"/>
<dbReference type="HOGENOM" id="CLU_406412_0_0_0"/>
<evidence type="ECO:0000313" key="3">
    <source>
        <dbReference type="Proteomes" id="UP000010798"/>
    </source>
</evidence>
<evidence type="ECO:0000313" key="2">
    <source>
        <dbReference type="EMBL" id="AGA30531.1"/>
    </source>
</evidence>
<keyword evidence="1" id="KW-1133">Transmembrane helix</keyword>
<dbReference type="RefSeq" id="WP_015249614.1">
    <property type="nucleotide sequence ID" value="NC_019892.1"/>
</dbReference>
<accession>L0DPC9</accession>
<evidence type="ECO:0000256" key="1">
    <source>
        <dbReference type="SAM" id="Phobius"/>
    </source>
</evidence>
<name>L0DPC9_SINAD</name>
<dbReference type="NCBIfam" id="TIGR02532">
    <property type="entry name" value="IV_pilin_GFxxxE"/>
    <property type="match status" value="1"/>
</dbReference>
<dbReference type="InterPro" id="IPR012902">
    <property type="entry name" value="N_methyl_site"/>
</dbReference>
<dbReference type="KEGG" id="saci:Sinac_6453"/>
<dbReference type="PROSITE" id="PS00409">
    <property type="entry name" value="PROKAR_NTER_METHYL"/>
    <property type="match status" value="1"/>
</dbReference>
<feature type="transmembrane region" description="Helical" evidence="1">
    <location>
        <begin position="21"/>
        <end position="45"/>
    </location>
</feature>
<keyword evidence="3" id="KW-1185">Reference proteome</keyword>
<reference evidence="2 3" key="1">
    <citation type="submission" date="2012-02" db="EMBL/GenBank/DDBJ databases">
        <title>Complete sequence of chromosome of Singulisphaera acidiphila DSM 18658.</title>
        <authorList>
            <consortium name="US DOE Joint Genome Institute (JGI-PGF)"/>
            <person name="Lucas S."/>
            <person name="Copeland A."/>
            <person name="Lapidus A."/>
            <person name="Glavina del Rio T."/>
            <person name="Dalin E."/>
            <person name="Tice H."/>
            <person name="Bruce D."/>
            <person name="Goodwin L."/>
            <person name="Pitluck S."/>
            <person name="Peters L."/>
            <person name="Ovchinnikova G."/>
            <person name="Chertkov O."/>
            <person name="Kyrpides N."/>
            <person name="Mavromatis K."/>
            <person name="Ivanova N."/>
            <person name="Brettin T."/>
            <person name="Detter J.C."/>
            <person name="Han C."/>
            <person name="Larimer F."/>
            <person name="Land M."/>
            <person name="Hauser L."/>
            <person name="Markowitz V."/>
            <person name="Cheng J.-F."/>
            <person name="Hugenholtz P."/>
            <person name="Woyke T."/>
            <person name="Wu D."/>
            <person name="Tindall B."/>
            <person name="Pomrenke H."/>
            <person name="Brambilla E."/>
            <person name="Klenk H.-P."/>
            <person name="Eisen J.A."/>
        </authorList>
    </citation>
    <scope>NUCLEOTIDE SEQUENCE [LARGE SCALE GENOMIC DNA]</scope>
    <source>
        <strain evidence="3">ATCC BAA-1392 / DSM 18658 / VKM B-2454 / MOB10</strain>
    </source>
</reference>
<dbReference type="OrthoDB" id="231157at2"/>
<protein>
    <submittedName>
        <fullName evidence="2">Prepilin-type N-terminal cleavage/methylation domain-containing protein</fullName>
    </submittedName>
</protein>
<keyword evidence="1" id="KW-0812">Transmembrane</keyword>
<sequence length="689" mass="75396">MRNRLPRPQSPRRGVTLVEMLVAVALLVLMMSMIVTIFTSATGALSGVQTFQQLDGDLRQLDMTIRQDLTNITAKLTPPLNPNDQLGYFEVGENAFADLQNEDTDDYMRFTAKAPEGQPFKGRIWLGATTTSPNQPVLMTSQYAEIIYFLRNGNLYRRVLLIAPEKQTAVNTVWATWKATGATGVITFNPSILGGSISTSWQGVNNLSARPAASAVGATTAPFILNTLGDLTNRQNRFAYQRYGNDFTDNAGVAVAGGDGIPDDNNPDPNLTAPGNIVGDGVPDYPPTLYYGMPANSLLWEPTTADRGAGSKETLAFPYVFPGAYSVPDSIAGALGGSGWIHSLDPNPNPAFGSNPNNSDAEMLDQLKRLNHSPLESGDSLPAPAIATFVPGTQTWWGFPTWRETMLTSWTDPNIQVTSAYSQPFGLHPFYASSNPASTTNSTIMAANFLPPMTATYRATPQLFTDGAGTAPSSNALWLACWDDDLIMTGVRSFDIKVYDNSFPGYVDLGWGDDLRLQPVTAPPGANEKYLCQANGAQFLTETLPMVYWASGAYDTLTQTFAHEGRMPPLYDDVRMDAQFPNPFYPTPPYPYAPYKSYTGNVGDINKDVVRLRRVWDTWSTDYTQVPARGFNPTTKLPVGPPWSPPIYPSYPPPYPAPLRGLQIQIRVADPRGERVKTLTIRQDFSDKL</sequence>
<organism evidence="2 3">
    <name type="scientific">Singulisphaera acidiphila (strain ATCC BAA-1392 / DSM 18658 / VKM B-2454 / MOB10)</name>
    <dbReference type="NCBI Taxonomy" id="886293"/>
    <lineage>
        <taxon>Bacteria</taxon>
        <taxon>Pseudomonadati</taxon>
        <taxon>Planctomycetota</taxon>
        <taxon>Planctomycetia</taxon>
        <taxon>Isosphaerales</taxon>
        <taxon>Isosphaeraceae</taxon>
        <taxon>Singulisphaera</taxon>
    </lineage>
</organism>